<name>A0A7Y8H1K6_9BURK</name>
<evidence type="ECO:0000256" key="1">
    <source>
        <dbReference type="SAM" id="SignalP"/>
    </source>
</evidence>
<comment type="caution">
    <text evidence="2">The sequence shown here is derived from an EMBL/GenBank/DDBJ whole genome shotgun (WGS) entry which is preliminary data.</text>
</comment>
<feature type="chain" id="PRO_5031418942" evidence="1">
    <location>
        <begin position="33"/>
        <end position="198"/>
    </location>
</feature>
<dbReference type="EMBL" id="VYGV01000025">
    <property type="protein sequence ID" value="NWF47927.1"/>
    <property type="molecule type" value="Genomic_DNA"/>
</dbReference>
<gene>
    <name evidence="2" type="ORF">F3K02_22120</name>
</gene>
<dbReference type="RefSeq" id="WP_177138023.1">
    <property type="nucleotide sequence ID" value="NZ_VYGV01000025.1"/>
</dbReference>
<keyword evidence="3" id="KW-1185">Reference proteome</keyword>
<accession>A0A7Y8H1K6</accession>
<organism evidence="2 3">
    <name type="scientific">Hydrogenophaga aromaticivorans</name>
    <dbReference type="NCBI Taxonomy" id="2610898"/>
    <lineage>
        <taxon>Bacteria</taxon>
        <taxon>Pseudomonadati</taxon>
        <taxon>Pseudomonadota</taxon>
        <taxon>Betaproteobacteria</taxon>
        <taxon>Burkholderiales</taxon>
        <taxon>Comamonadaceae</taxon>
        <taxon>Hydrogenophaga</taxon>
    </lineage>
</organism>
<protein>
    <submittedName>
        <fullName evidence="2">Uncharacterized protein</fullName>
    </submittedName>
</protein>
<sequence>MNLRRTPPAARRSWRGGLACALLCGLSPTAGAQVFELSGEKSLVALTKDGQRTRIGAVFFEPQGQGTARFRVQMDPAVMRDHFLSMREFKCLPAAQEISCFVPYPYAQPGTVSPGQFAWLEHSLLFFFKQPADFGAKLWNGIIFKFSLTSTGLVGKPQAVDLNRIGVPPDNLNEPPYGPFDRDDFTPGARWVQELRIE</sequence>
<proteinExistence type="predicted"/>
<reference evidence="2 3" key="1">
    <citation type="submission" date="2019-09" db="EMBL/GenBank/DDBJ databases">
        <title>Hydrogenophaga aromatica sp. nov., isolated from a para-xylene-degrading enrichment culture.</title>
        <authorList>
            <person name="Tancsics A."/>
            <person name="Banerjee S."/>
        </authorList>
    </citation>
    <scope>NUCLEOTIDE SEQUENCE [LARGE SCALE GENOMIC DNA]</scope>
    <source>
        <strain evidence="2 3">D2P1</strain>
    </source>
</reference>
<dbReference type="Proteomes" id="UP000545507">
    <property type="component" value="Unassembled WGS sequence"/>
</dbReference>
<evidence type="ECO:0000313" key="3">
    <source>
        <dbReference type="Proteomes" id="UP000545507"/>
    </source>
</evidence>
<evidence type="ECO:0000313" key="2">
    <source>
        <dbReference type="EMBL" id="NWF47927.1"/>
    </source>
</evidence>
<dbReference type="AlphaFoldDB" id="A0A7Y8H1K6"/>
<feature type="signal peptide" evidence="1">
    <location>
        <begin position="1"/>
        <end position="32"/>
    </location>
</feature>
<keyword evidence="1" id="KW-0732">Signal</keyword>